<protein>
    <recommendedName>
        <fullName evidence="4">Flavin-containing monooxygenase</fullName>
    </recommendedName>
</protein>
<reference evidence="2 3" key="1">
    <citation type="submission" date="2024-02" db="EMBL/GenBank/DDBJ databases">
        <title>First draft genome assembly of two strains of Seiridium cardinale.</title>
        <authorList>
            <person name="Emiliani G."/>
            <person name="Scali E."/>
        </authorList>
    </citation>
    <scope>NUCLEOTIDE SEQUENCE [LARGE SCALE GENOMIC DNA]</scope>
    <source>
        <strain evidence="2 3">BM-138-000479</strain>
    </source>
</reference>
<comment type="similarity">
    <text evidence="1">Belongs to the FAD-binding monooxygenase family.</text>
</comment>
<gene>
    <name evidence="2" type="ORF">SCAR479_06792</name>
</gene>
<keyword evidence="3" id="KW-1185">Reference proteome</keyword>
<dbReference type="InterPro" id="IPR036188">
    <property type="entry name" value="FAD/NAD-bd_sf"/>
</dbReference>
<evidence type="ECO:0000313" key="3">
    <source>
        <dbReference type="Proteomes" id="UP001465668"/>
    </source>
</evidence>
<evidence type="ECO:0000313" key="2">
    <source>
        <dbReference type="EMBL" id="KAK9776469.1"/>
    </source>
</evidence>
<accession>A0ABR2XS11</accession>
<comment type="caution">
    <text evidence="2">The sequence shown here is derived from an EMBL/GenBank/DDBJ whole genome shotgun (WGS) entry which is preliminary data.</text>
</comment>
<dbReference type="InterPro" id="IPR051209">
    <property type="entry name" value="FAD-bind_Monooxygenase_sf"/>
</dbReference>
<dbReference type="EMBL" id="JARVKM010000027">
    <property type="protein sequence ID" value="KAK9776469.1"/>
    <property type="molecule type" value="Genomic_DNA"/>
</dbReference>
<name>A0ABR2XS11_9PEZI</name>
<evidence type="ECO:0008006" key="4">
    <source>
        <dbReference type="Google" id="ProtNLM"/>
    </source>
</evidence>
<dbReference type="PANTHER" id="PTHR42877:SF4">
    <property type="entry name" value="FAD_NAD(P)-BINDING DOMAIN-CONTAINING PROTEIN-RELATED"/>
    <property type="match status" value="1"/>
</dbReference>
<organism evidence="2 3">
    <name type="scientific">Seiridium cardinale</name>
    <dbReference type="NCBI Taxonomy" id="138064"/>
    <lineage>
        <taxon>Eukaryota</taxon>
        <taxon>Fungi</taxon>
        <taxon>Dikarya</taxon>
        <taxon>Ascomycota</taxon>
        <taxon>Pezizomycotina</taxon>
        <taxon>Sordariomycetes</taxon>
        <taxon>Xylariomycetidae</taxon>
        <taxon>Amphisphaeriales</taxon>
        <taxon>Sporocadaceae</taxon>
        <taxon>Seiridium</taxon>
    </lineage>
</organism>
<proteinExistence type="inferred from homology"/>
<dbReference type="Proteomes" id="UP001465668">
    <property type="component" value="Unassembled WGS sequence"/>
</dbReference>
<dbReference type="PANTHER" id="PTHR42877">
    <property type="entry name" value="L-ORNITHINE N(5)-MONOOXYGENASE-RELATED"/>
    <property type="match status" value="1"/>
</dbReference>
<dbReference type="SUPFAM" id="SSF51905">
    <property type="entry name" value="FAD/NAD(P)-binding domain"/>
    <property type="match status" value="1"/>
</dbReference>
<evidence type="ECO:0000256" key="1">
    <source>
        <dbReference type="ARBA" id="ARBA00010139"/>
    </source>
</evidence>
<sequence length="193" mass="21839">MLPALTSQSKAVTILQRTPSWVLPKPSDEFGSISSLLLRLPYSHIFLRRFLYRGADLVLPQAARPISARHLVEHIALRHLRRQVVDINLRDLLTADYPIGSKRILFDSKFYPALSHHNDRLVTNPIRRITSDAVQTANEEQMQADIVICVTGFKASEFLVPISVRTIGALTTTSKKEQRLSWVLLLVDTRTCS</sequence>